<accession>K1R5S7</accession>
<evidence type="ECO:0000256" key="11">
    <source>
        <dbReference type="ARBA" id="ARBA00022882"/>
    </source>
</evidence>
<dbReference type="Pfam" id="PF00520">
    <property type="entry name" value="Ion_trans"/>
    <property type="match status" value="1"/>
</dbReference>
<dbReference type="Pfam" id="PF22614">
    <property type="entry name" value="Slo-like_RCK"/>
    <property type="match status" value="2"/>
</dbReference>
<evidence type="ECO:0000256" key="15">
    <source>
        <dbReference type="ARBA" id="ARBA00023136"/>
    </source>
</evidence>
<dbReference type="FunFam" id="1.20.120.350:FF:000035">
    <property type="entry name" value="Calcium-activated potassium channel slowpoke"/>
    <property type="match status" value="1"/>
</dbReference>
<keyword evidence="7" id="KW-0479">Metal-binding</keyword>
<evidence type="ECO:0000256" key="10">
    <source>
        <dbReference type="ARBA" id="ARBA00022842"/>
    </source>
</evidence>
<feature type="domain" description="RCK N-terminal" evidence="22">
    <location>
        <begin position="850"/>
        <end position="995"/>
    </location>
</feature>
<comment type="subcellular location">
    <subcellularLocation>
        <location evidence="1">Cell membrane</location>
        <topology evidence="1">Multi-pass membrane protein</topology>
    </subcellularLocation>
</comment>
<evidence type="ECO:0000256" key="8">
    <source>
        <dbReference type="ARBA" id="ARBA00022826"/>
    </source>
</evidence>
<evidence type="ECO:0000256" key="6">
    <source>
        <dbReference type="ARBA" id="ARBA00022692"/>
    </source>
</evidence>
<keyword evidence="15 21" id="KW-0472">Membrane</keyword>
<keyword evidence="10" id="KW-0460">Magnesium</keyword>
<name>K1R5S7_MAGGI</name>
<keyword evidence="2" id="KW-0813">Transport</keyword>
<feature type="transmembrane region" description="Helical" evidence="21">
    <location>
        <begin position="277"/>
        <end position="297"/>
    </location>
</feature>
<dbReference type="GO" id="GO:0060072">
    <property type="term" value="F:large conductance calcium-activated potassium channel activity"/>
    <property type="evidence" value="ECO:0007669"/>
    <property type="project" value="TreeGrafter"/>
</dbReference>
<gene>
    <name evidence="23" type="ORF">CGI_10009814</name>
</gene>
<keyword evidence="11" id="KW-0851">Voltage-gated channel</keyword>
<dbReference type="FunFam" id="3.40.50.720:FF:000005">
    <property type="entry name" value="calcium-activated potassium channel subunit alpha-1 isoform X6"/>
    <property type="match status" value="1"/>
</dbReference>
<dbReference type="Pfam" id="PF03493">
    <property type="entry name" value="BK_channel_a"/>
    <property type="match status" value="1"/>
</dbReference>
<evidence type="ECO:0000256" key="20">
    <source>
        <dbReference type="SAM" id="MobiDB-lite"/>
    </source>
</evidence>
<evidence type="ECO:0000256" key="14">
    <source>
        <dbReference type="ARBA" id="ARBA00023065"/>
    </source>
</evidence>
<dbReference type="GO" id="GO:0050804">
    <property type="term" value="P:modulation of chemical synaptic transmission"/>
    <property type="evidence" value="ECO:0007669"/>
    <property type="project" value="UniProtKB-ARBA"/>
</dbReference>
<feature type="transmembrane region" description="Helical" evidence="21">
    <location>
        <begin position="183"/>
        <end position="205"/>
    </location>
</feature>
<evidence type="ECO:0000256" key="13">
    <source>
        <dbReference type="ARBA" id="ARBA00022989"/>
    </source>
</evidence>
<feature type="region of interest" description="Disordered" evidence="20">
    <location>
        <begin position="56"/>
        <end position="90"/>
    </location>
</feature>
<evidence type="ECO:0000256" key="17">
    <source>
        <dbReference type="ARBA" id="ARBA00029579"/>
    </source>
</evidence>
<dbReference type="PRINTS" id="PR01449">
    <property type="entry name" value="BKCHANNELA"/>
</dbReference>
<evidence type="ECO:0000256" key="7">
    <source>
        <dbReference type="ARBA" id="ARBA00022723"/>
    </source>
</evidence>
<evidence type="ECO:0000256" key="16">
    <source>
        <dbReference type="ARBA" id="ARBA00023303"/>
    </source>
</evidence>
<keyword evidence="16 23" id="KW-0407">Ion channel</keyword>
<evidence type="ECO:0000256" key="18">
    <source>
        <dbReference type="ARBA" id="ARBA00031999"/>
    </source>
</evidence>
<keyword evidence="13 21" id="KW-1133">Transmembrane helix</keyword>
<feature type="domain" description="RCK N-terminal" evidence="22">
    <location>
        <begin position="348"/>
        <end position="494"/>
    </location>
</feature>
<evidence type="ECO:0000256" key="19">
    <source>
        <dbReference type="ARBA" id="ARBA00060897"/>
    </source>
</evidence>
<dbReference type="GO" id="GO:0034702">
    <property type="term" value="C:monoatomic ion channel complex"/>
    <property type="evidence" value="ECO:0007669"/>
    <property type="project" value="UniProtKB-KW"/>
</dbReference>
<dbReference type="InterPro" id="IPR048735">
    <property type="entry name" value="Slowpoke-like_C"/>
</dbReference>
<evidence type="ECO:0000256" key="5">
    <source>
        <dbReference type="ARBA" id="ARBA00022553"/>
    </source>
</evidence>
<evidence type="ECO:0000313" key="23">
    <source>
        <dbReference type="EMBL" id="EKC29331.1"/>
    </source>
</evidence>
<dbReference type="EMBL" id="JH817371">
    <property type="protein sequence ID" value="EKC29331.1"/>
    <property type="molecule type" value="Genomic_DNA"/>
</dbReference>
<evidence type="ECO:0000259" key="22">
    <source>
        <dbReference type="PROSITE" id="PS51201"/>
    </source>
</evidence>
<dbReference type="InterPro" id="IPR027359">
    <property type="entry name" value="Volt_channel_dom_sf"/>
</dbReference>
<dbReference type="PANTHER" id="PTHR10027:SF33">
    <property type="entry name" value="CALCIUM-ACTIVATED POTASSIUM CHANNEL SUBUNIT ALPHA-1-RELATED"/>
    <property type="match status" value="1"/>
</dbReference>
<keyword evidence="9" id="KW-0106">Calcium</keyword>
<dbReference type="SUPFAM" id="SSF51735">
    <property type="entry name" value="NAD(P)-binding Rossmann-fold domains"/>
    <property type="match status" value="1"/>
</dbReference>
<evidence type="ECO:0000256" key="1">
    <source>
        <dbReference type="ARBA" id="ARBA00004651"/>
    </source>
</evidence>
<dbReference type="Gene3D" id="1.10.287.70">
    <property type="match status" value="1"/>
</dbReference>
<dbReference type="InterPro" id="IPR036291">
    <property type="entry name" value="NAD(P)-bd_dom_sf"/>
</dbReference>
<evidence type="ECO:0000256" key="3">
    <source>
        <dbReference type="ARBA" id="ARBA00022475"/>
    </source>
</evidence>
<dbReference type="InParanoid" id="K1R5S7"/>
<evidence type="ECO:0000256" key="9">
    <source>
        <dbReference type="ARBA" id="ARBA00022837"/>
    </source>
</evidence>
<dbReference type="InterPro" id="IPR003148">
    <property type="entry name" value="RCK_N"/>
</dbReference>
<keyword evidence="12" id="KW-0630">Potassium</keyword>
<evidence type="ECO:0000256" key="12">
    <source>
        <dbReference type="ARBA" id="ARBA00022958"/>
    </source>
</evidence>
<keyword evidence="8" id="KW-0631">Potassium channel</keyword>
<dbReference type="AlphaFoldDB" id="K1R5S7"/>
<evidence type="ECO:0000256" key="21">
    <source>
        <dbReference type="SAM" id="Phobius"/>
    </source>
</evidence>
<dbReference type="Gene3D" id="1.20.120.350">
    <property type="entry name" value="Voltage-gated potassium channels. Chain C"/>
    <property type="match status" value="1"/>
</dbReference>
<dbReference type="SUPFAM" id="SSF81324">
    <property type="entry name" value="Voltage-gated potassium channels"/>
    <property type="match status" value="1"/>
</dbReference>
<organism evidence="23">
    <name type="scientific">Magallana gigas</name>
    <name type="common">Pacific oyster</name>
    <name type="synonym">Crassostrea gigas</name>
    <dbReference type="NCBI Taxonomy" id="29159"/>
    <lineage>
        <taxon>Eukaryota</taxon>
        <taxon>Metazoa</taxon>
        <taxon>Spiralia</taxon>
        <taxon>Lophotrochozoa</taxon>
        <taxon>Mollusca</taxon>
        <taxon>Bivalvia</taxon>
        <taxon>Autobranchia</taxon>
        <taxon>Pteriomorphia</taxon>
        <taxon>Ostreida</taxon>
        <taxon>Ostreoidea</taxon>
        <taxon>Ostreidae</taxon>
        <taxon>Magallana</taxon>
    </lineage>
</organism>
<dbReference type="InterPro" id="IPR005821">
    <property type="entry name" value="Ion_trans_dom"/>
</dbReference>
<reference evidence="23" key="1">
    <citation type="journal article" date="2012" name="Nature">
        <title>The oyster genome reveals stress adaptation and complexity of shell formation.</title>
        <authorList>
            <person name="Zhang G."/>
            <person name="Fang X."/>
            <person name="Guo X."/>
            <person name="Li L."/>
            <person name="Luo R."/>
            <person name="Xu F."/>
            <person name="Yang P."/>
            <person name="Zhang L."/>
            <person name="Wang X."/>
            <person name="Qi H."/>
            <person name="Xiong Z."/>
            <person name="Que H."/>
            <person name="Xie Y."/>
            <person name="Holland P.W."/>
            <person name="Paps J."/>
            <person name="Zhu Y."/>
            <person name="Wu F."/>
            <person name="Chen Y."/>
            <person name="Wang J."/>
            <person name="Peng C."/>
            <person name="Meng J."/>
            <person name="Yang L."/>
            <person name="Liu J."/>
            <person name="Wen B."/>
            <person name="Zhang N."/>
            <person name="Huang Z."/>
            <person name="Zhu Q."/>
            <person name="Feng Y."/>
            <person name="Mount A."/>
            <person name="Hedgecock D."/>
            <person name="Xu Z."/>
            <person name="Liu Y."/>
            <person name="Domazet-Loso T."/>
            <person name="Du Y."/>
            <person name="Sun X."/>
            <person name="Zhang S."/>
            <person name="Liu B."/>
            <person name="Cheng P."/>
            <person name="Jiang X."/>
            <person name="Li J."/>
            <person name="Fan D."/>
            <person name="Wang W."/>
            <person name="Fu W."/>
            <person name="Wang T."/>
            <person name="Wang B."/>
            <person name="Zhang J."/>
            <person name="Peng Z."/>
            <person name="Li Y."/>
            <person name="Li N."/>
            <person name="Wang J."/>
            <person name="Chen M."/>
            <person name="He Y."/>
            <person name="Tan F."/>
            <person name="Song X."/>
            <person name="Zheng Q."/>
            <person name="Huang R."/>
            <person name="Yang H."/>
            <person name="Du X."/>
            <person name="Chen L."/>
            <person name="Yang M."/>
            <person name="Gaffney P.M."/>
            <person name="Wang S."/>
            <person name="Luo L."/>
            <person name="She Z."/>
            <person name="Ming Y."/>
            <person name="Huang W."/>
            <person name="Zhang S."/>
            <person name="Huang B."/>
            <person name="Zhang Y."/>
            <person name="Qu T."/>
            <person name="Ni P."/>
            <person name="Miao G."/>
            <person name="Wang J."/>
            <person name="Wang Q."/>
            <person name="Steinberg C.E."/>
            <person name="Wang H."/>
            <person name="Li N."/>
            <person name="Qian L."/>
            <person name="Zhang G."/>
            <person name="Li Y."/>
            <person name="Yang H."/>
            <person name="Liu X."/>
            <person name="Wang J."/>
            <person name="Yin Y."/>
            <person name="Wang J."/>
        </authorList>
    </citation>
    <scope>NUCLEOTIDE SEQUENCE [LARGE SCALE GENOMIC DNA]</scope>
    <source>
        <strain evidence="23">05x7-T-G4-1.051#20</strain>
    </source>
</reference>
<protein>
    <recommendedName>
        <fullName evidence="17">BK channel</fullName>
    </recommendedName>
    <alternativeName>
        <fullName evidence="18">Maxi K channel</fullName>
    </alternativeName>
</protein>
<dbReference type="PRINTS" id="PR00169">
    <property type="entry name" value="KCHANNEL"/>
</dbReference>
<dbReference type="GO" id="GO:0046872">
    <property type="term" value="F:metal ion binding"/>
    <property type="evidence" value="ECO:0007669"/>
    <property type="project" value="UniProtKB-KW"/>
</dbReference>
<feature type="compositionally biased region" description="Low complexity" evidence="20">
    <location>
        <begin position="75"/>
        <end position="87"/>
    </location>
</feature>
<feature type="transmembrane region" description="Helical" evidence="21">
    <location>
        <begin position="244"/>
        <end position="262"/>
    </location>
</feature>
<evidence type="ECO:0000256" key="4">
    <source>
        <dbReference type="ARBA" id="ARBA00022538"/>
    </source>
</evidence>
<keyword evidence="3" id="KW-1003">Cell membrane</keyword>
<dbReference type="InterPro" id="IPR003929">
    <property type="entry name" value="K_chnl_BK_asu"/>
</dbReference>
<keyword evidence="6 21" id="KW-0812">Transmembrane</keyword>
<feature type="transmembrane region" description="Helical" evidence="21">
    <location>
        <begin position="304"/>
        <end position="325"/>
    </location>
</feature>
<dbReference type="FunCoup" id="K1R5S7">
    <property type="interactions" value="336"/>
</dbReference>
<evidence type="ECO:0000256" key="2">
    <source>
        <dbReference type="ARBA" id="ARBA00022448"/>
    </source>
</evidence>
<feature type="transmembrane region" description="Helical" evidence="21">
    <location>
        <begin position="119"/>
        <end position="137"/>
    </location>
</feature>
<dbReference type="FunFam" id="1.10.287.70:FF:000015">
    <property type="entry name" value="Calcium-activated potassium channel subunit alpha-1 isoform X7"/>
    <property type="match status" value="1"/>
</dbReference>
<keyword evidence="4" id="KW-0633">Potassium transport</keyword>
<dbReference type="Gene3D" id="3.40.50.720">
    <property type="entry name" value="NAD(P)-binding Rossmann-like Domain"/>
    <property type="match status" value="2"/>
</dbReference>
<dbReference type="InterPro" id="IPR047871">
    <property type="entry name" value="K_chnl_Slo-like"/>
</dbReference>
<dbReference type="Pfam" id="PF21014">
    <property type="entry name" value="Slowpoke_C"/>
    <property type="match status" value="1"/>
</dbReference>
<keyword evidence="5" id="KW-0597">Phosphoprotein</keyword>
<dbReference type="GO" id="GO:0045211">
    <property type="term" value="C:postsynaptic membrane"/>
    <property type="evidence" value="ECO:0007669"/>
    <property type="project" value="TreeGrafter"/>
</dbReference>
<dbReference type="HOGENOM" id="CLU_006846_0_0_1"/>
<feature type="transmembrane region" description="Helical" evidence="21">
    <location>
        <begin position="15"/>
        <end position="37"/>
    </location>
</feature>
<keyword evidence="14" id="KW-0406">Ion transport</keyword>
<proteinExistence type="inferred from homology"/>
<comment type="similarity">
    <text evidence="19">Belongs to the potassium channel family. Calcium-activated (TC 1.A.1.3) subfamily. Slo sub-subfamily.</text>
</comment>
<dbReference type="PANTHER" id="PTHR10027">
    <property type="entry name" value="CALCIUM-ACTIVATED POTASSIUM CHANNEL ALPHA CHAIN"/>
    <property type="match status" value="1"/>
</dbReference>
<sequence length="1258" mass="140712">MTNTTSAEECLQKRYWYYFLASSLIVFCAGIAFILIYRLIIWLCCLVSTPPHGASPKVANHPGTVNPPPPKRKGSTTNANSTATNTTLQKPSDSEIGYITEAKDWAGELISGQTTTGRILVGLVFLLSIASLIIYFIDASEETVESCTPWAESPRQQVDLAFNVFFLIYFFIRFVAANDKLLFWLEVFSFVDYFTIPPSFVAIYLDRNWLGLRFLRALRLMSIPDILTYLNVLKTSTMIKLSQLVAFFISLWLASAGFLHLIENAGDPWVDFDNPQLLTYWECMYFLLVTMSTVGYGDVGAKTVLGKIFIVLFIMISIGMFASWIPEISDILGRRQKYGGCYKKERGKKHIVVCGHITFDSVSNFLKDFLHKDREDVDVEIVFIHKILPDLELEGLLKRHFTQVEFFHGTVMDANDLARVKIETADACLVLANKYCEDPDQEDAANIMRVISIKNFHAEIKVIVQLMQYHNKAYLLNIPSWDWKRGDDAVCVAELKLGFIAQSCLAPGFSTLMANLFTMRSDKPATDMPQWQCDYMRGTAMEMYTEYLSSSFNGMTFPEAAELCFSKLKLLLLAIEVRQEDGRESTLAINPGSKIKIENATQGFFIAESAEEVKRAFYYCKNCHAQATDVRAIKKCRCRPLAQFKKGVTAVIDYITLLTILLSNQFMYEWICLFLNQLICCMFLLATGRFRQYNLNHSWKHKVGSYRYTANPLLSKKDRPTSGSKDKANAPVPLAAGEKRISFSLGKTEKLTKHMSLRGPRLAMPTTPTVAALPPLSQESQDTSVCPGEEPRKFDSTGMFHWCPSRPLIEARMETMVCLPTLTFTALESGVHGTSLCKEDREKASATVLCNHVVVCLFADANSPLIGLRNLVMPLRASNFHYQDLKHVVIVGNIEYLEREWRTLQNFPKITILAGSPLNRANLRAVNVNLCDMCVILSAKDKNLDDPHLVDKEAILCSLNIKAMTFDDSMGLIQASAQQAPGFLPPGFSPIGHSKRSRRGSVCGSNVPLITELANDSNVQFLDQDDEDDPDTELYMTQPFACGTAFAVSVLDSLMSTSYFNDNALTLIRTLITGGATPELEQILAEGAGMRGGYCTPSVLANRDRCRVAQVSLFEGPLAQFGEDGTYGSLFLFALRNLGILCIGLYRFRDTNESSSSPSSKRYVITNPPEDFKLLATDQVFCLAPCNLSQSSNSSPKDRSKNTSVLTCPENQTFATVVLNLFCLQPFKTMSTDQASRQEKVEGAILKLKHDIKHNLTA</sequence>
<dbReference type="GO" id="GO:0009410">
    <property type="term" value="P:response to xenobiotic stimulus"/>
    <property type="evidence" value="ECO:0007669"/>
    <property type="project" value="UniProtKB-ARBA"/>
</dbReference>
<feature type="transmembrane region" description="Helical" evidence="21">
    <location>
        <begin position="157"/>
        <end position="176"/>
    </location>
</feature>
<dbReference type="PROSITE" id="PS51201">
    <property type="entry name" value="RCK_N"/>
    <property type="match status" value="2"/>
</dbReference>